<sequence>MASSATLTTTHLPTLRAILDEWNQKRPATKGFLVPLAELQQSPPGEDASKDVIVAFRTRPPLPDEAADKFHADADAADAPLDADGQPAAVDFCAGITVTSAEPGVFVAHVPGMKWSGPTLTHKSYEADLAFGPDLENEEVYRRTVVANDMLSLALSGGVGCILAYGQTGSGKTYTMESVEHRVARDLFDQARAVAKRLLLAQGADPAAAGDIFEFSVTFLELLGKHASDLLESTEEVDAQGNPVRTDISVREDKVGNVRPNLISSTVRSSEELEELINMALSHRRTTATRRNATSSRSHAMLTITIKNTLLPYADEGQLILVDLAGSERYEDSKHHDKQRMDESRENNKSLMNLKECVRAKAKMAAEDGFVHIPWRSNKLTMLLKPIFDIESRQPSKAMIIAHVSPHIQDTIHSTNTLSYAAPFKTAPPKPRGPVPYDAHDPRTWDHDKTVEWLTTQFTKRAIKSRQAAWNVKSKHAALAGKKIKPLADPEPGQLDLGVDVLKICPPGSTGKNLGMLYTPQFVQRCLEAQVGNALTQDEVKGTAVDIIGNLFYLILTAKTKKRNEIMKSRRKLVTADVYGDAPRRLDREYNDEEFLEAQIYYGMDWQKIIMAAHNKCKQEGKDWWNVVYAETTDAMMAKFRAHKTAAEAQKVEA</sequence>
<dbReference type="GO" id="GO:0051231">
    <property type="term" value="P:spindle elongation"/>
    <property type="evidence" value="ECO:0007669"/>
    <property type="project" value="TreeGrafter"/>
</dbReference>
<dbReference type="GO" id="GO:0005524">
    <property type="term" value="F:ATP binding"/>
    <property type="evidence" value="ECO:0007669"/>
    <property type="project" value="UniProtKB-UniRule"/>
</dbReference>
<comment type="caution">
    <text evidence="6">The sequence shown here is derived from an EMBL/GenBank/DDBJ whole genome shotgun (WGS) entry which is preliminary data.</text>
</comment>
<dbReference type="GO" id="GO:0005875">
    <property type="term" value="C:microtubule associated complex"/>
    <property type="evidence" value="ECO:0007669"/>
    <property type="project" value="TreeGrafter"/>
</dbReference>
<dbReference type="GO" id="GO:0007018">
    <property type="term" value="P:microtubule-based movement"/>
    <property type="evidence" value="ECO:0007669"/>
    <property type="project" value="InterPro"/>
</dbReference>
<dbReference type="PROSITE" id="PS50067">
    <property type="entry name" value="KINESIN_MOTOR_2"/>
    <property type="match status" value="1"/>
</dbReference>
<dbReference type="PANTHER" id="PTHR47969">
    <property type="entry name" value="CHROMOSOME-ASSOCIATED KINESIN KIF4A-RELATED"/>
    <property type="match status" value="1"/>
</dbReference>
<evidence type="ECO:0000313" key="6">
    <source>
        <dbReference type="EMBL" id="KAJ7019212.1"/>
    </source>
</evidence>
<dbReference type="GO" id="GO:0007052">
    <property type="term" value="P:mitotic spindle organization"/>
    <property type="evidence" value="ECO:0007669"/>
    <property type="project" value="TreeGrafter"/>
</dbReference>
<dbReference type="GO" id="GO:0003777">
    <property type="term" value="F:microtubule motor activity"/>
    <property type="evidence" value="ECO:0007669"/>
    <property type="project" value="InterPro"/>
</dbReference>
<comment type="similarity">
    <text evidence="3 4">Belongs to the TRAFAC class myosin-kinesin ATPase superfamily. Kinesin family.</text>
</comment>
<dbReference type="InterPro" id="IPR019821">
    <property type="entry name" value="Kinesin_motor_CS"/>
</dbReference>
<dbReference type="AlphaFoldDB" id="A0AAD6S5B3"/>
<dbReference type="PRINTS" id="PR00380">
    <property type="entry name" value="KINESINHEAVY"/>
</dbReference>
<feature type="binding site" evidence="3">
    <location>
        <begin position="166"/>
        <end position="173"/>
    </location>
    <ligand>
        <name>ATP</name>
        <dbReference type="ChEBI" id="CHEBI:30616"/>
    </ligand>
</feature>
<keyword evidence="7" id="KW-1185">Reference proteome</keyword>
<evidence type="ECO:0000313" key="7">
    <source>
        <dbReference type="Proteomes" id="UP001218188"/>
    </source>
</evidence>
<proteinExistence type="inferred from homology"/>
<dbReference type="GO" id="GO:0008017">
    <property type="term" value="F:microtubule binding"/>
    <property type="evidence" value="ECO:0007669"/>
    <property type="project" value="InterPro"/>
</dbReference>
<keyword evidence="3 4" id="KW-0505">Motor protein</keyword>
<dbReference type="InterPro" id="IPR027640">
    <property type="entry name" value="Kinesin-like_fam"/>
</dbReference>
<gene>
    <name evidence="6" type="ORF">C8F04DRAFT_1148444</name>
</gene>
<keyword evidence="1 3" id="KW-0547">Nucleotide-binding</keyword>
<dbReference type="EMBL" id="JARJCM010000302">
    <property type="protein sequence ID" value="KAJ7019212.1"/>
    <property type="molecule type" value="Genomic_DNA"/>
</dbReference>
<dbReference type="GO" id="GO:0005874">
    <property type="term" value="C:microtubule"/>
    <property type="evidence" value="ECO:0007669"/>
    <property type="project" value="UniProtKB-KW"/>
</dbReference>
<keyword evidence="6" id="KW-0378">Hydrolase</keyword>
<dbReference type="InterPro" id="IPR027417">
    <property type="entry name" value="P-loop_NTPase"/>
</dbReference>
<dbReference type="Proteomes" id="UP001218188">
    <property type="component" value="Unassembled WGS sequence"/>
</dbReference>
<evidence type="ECO:0000256" key="3">
    <source>
        <dbReference type="PROSITE-ProRule" id="PRU00283"/>
    </source>
</evidence>
<evidence type="ECO:0000259" key="5">
    <source>
        <dbReference type="PROSITE" id="PS50067"/>
    </source>
</evidence>
<dbReference type="SUPFAM" id="SSF52540">
    <property type="entry name" value="P-loop containing nucleoside triphosphate hydrolases"/>
    <property type="match status" value="1"/>
</dbReference>
<evidence type="ECO:0000256" key="2">
    <source>
        <dbReference type="ARBA" id="ARBA00022840"/>
    </source>
</evidence>
<keyword evidence="4" id="KW-0493">Microtubule</keyword>
<dbReference type="PANTHER" id="PTHR47969:SF29">
    <property type="entry name" value="KINESIN-LIKE PROTEIN"/>
    <property type="match status" value="1"/>
</dbReference>
<dbReference type="PROSITE" id="PS00411">
    <property type="entry name" value="KINESIN_MOTOR_1"/>
    <property type="match status" value="1"/>
</dbReference>
<dbReference type="InterPro" id="IPR036961">
    <property type="entry name" value="Kinesin_motor_dom_sf"/>
</dbReference>
<keyword evidence="2 3" id="KW-0067">ATP-binding</keyword>
<dbReference type="InterPro" id="IPR001752">
    <property type="entry name" value="Kinesin_motor_dom"/>
</dbReference>
<evidence type="ECO:0000256" key="1">
    <source>
        <dbReference type="ARBA" id="ARBA00022741"/>
    </source>
</evidence>
<accession>A0AAD6S5B3</accession>
<protein>
    <recommendedName>
        <fullName evidence="4">Kinesin-like protein</fullName>
    </recommendedName>
</protein>
<dbReference type="Pfam" id="PF00225">
    <property type="entry name" value="Kinesin"/>
    <property type="match status" value="1"/>
</dbReference>
<reference evidence="6" key="1">
    <citation type="submission" date="2023-03" db="EMBL/GenBank/DDBJ databases">
        <title>Massive genome expansion in bonnet fungi (Mycena s.s.) driven by repeated elements and novel gene families across ecological guilds.</title>
        <authorList>
            <consortium name="Lawrence Berkeley National Laboratory"/>
            <person name="Harder C.B."/>
            <person name="Miyauchi S."/>
            <person name="Viragh M."/>
            <person name="Kuo A."/>
            <person name="Thoen E."/>
            <person name="Andreopoulos B."/>
            <person name="Lu D."/>
            <person name="Skrede I."/>
            <person name="Drula E."/>
            <person name="Henrissat B."/>
            <person name="Morin E."/>
            <person name="Kohler A."/>
            <person name="Barry K."/>
            <person name="LaButti K."/>
            <person name="Morin E."/>
            <person name="Salamov A."/>
            <person name="Lipzen A."/>
            <person name="Mereny Z."/>
            <person name="Hegedus B."/>
            <person name="Baldrian P."/>
            <person name="Stursova M."/>
            <person name="Weitz H."/>
            <person name="Taylor A."/>
            <person name="Grigoriev I.V."/>
            <person name="Nagy L.G."/>
            <person name="Martin F."/>
            <person name="Kauserud H."/>
        </authorList>
    </citation>
    <scope>NUCLEOTIDE SEQUENCE</scope>
    <source>
        <strain evidence="6">CBHHK200</strain>
    </source>
</reference>
<dbReference type="SMART" id="SM00129">
    <property type="entry name" value="KISc"/>
    <property type="match status" value="1"/>
</dbReference>
<evidence type="ECO:0000256" key="4">
    <source>
        <dbReference type="RuleBase" id="RU000394"/>
    </source>
</evidence>
<dbReference type="Gene3D" id="3.40.850.10">
    <property type="entry name" value="Kinesin motor domain"/>
    <property type="match status" value="1"/>
</dbReference>
<dbReference type="GO" id="GO:0016787">
    <property type="term" value="F:hydrolase activity"/>
    <property type="evidence" value="ECO:0007669"/>
    <property type="project" value="UniProtKB-KW"/>
</dbReference>
<feature type="domain" description="Kinesin motor" evidence="5">
    <location>
        <begin position="51"/>
        <end position="427"/>
    </location>
</feature>
<organism evidence="6 7">
    <name type="scientific">Mycena alexandri</name>
    <dbReference type="NCBI Taxonomy" id="1745969"/>
    <lineage>
        <taxon>Eukaryota</taxon>
        <taxon>Fungi</taxon>
        <taxon>Dikarya</taxon>
        <taxon>Basidiomycota</taxon>
        <taxon>Agaricomycotina</taxon>
        <taxon>Agaricomycetes</taxon>
        <taxon>Agaricomycetidae</taxon>
        <taxon>Agaricales</taxon>
        <taxon>Marasmiineae</taxon>
        <taxon>Mycenaceae</taxon>
        <taxon>Mycena</taxon>
    </lineage>
</organism>
<name>A0AAD6S5B3_9AGAR</name>